<accession>A0A9W6D0F6</accession>
<evidence type="ECO:0000313" key="4">
    <source>
        <dbReference type="EMBL" id="GLI33585.1"/>
    </source>
</evidence>
<keyword evidence="2" id="KW-0812">Transmembrane</keyword>
<reference evidence="4" key="1">
    <citation type="submission" date="2022-12" db="EMBL/GenBank/DDBJ databases">
        <title>Reference genome sequencing for broad-spectrum identification of bacterial and archaeal isolates by mass spectrometry.</title>
        <authorList>
            <person name="Sekiguchi Y."/>
            <person name="Tourlousse D.M."/>
        </authorList>
    </citation>
    <scope>NUCLEOTIDE SEQUENCE</scope>
    <source>
        <strain evidence="4">ASRB1</strain>
    </source>
</reference>
<gene>
    <name evidence="4" type="ORF">DAMNIGENAA_10180</name>
</gene>
<protein>
    <recommendedName>
        <fullName evidence="3">Magnesium transporter MgtE intracellular domain-containing protein</fullName>
    </recommendedName>
</protein>
<evidence type="ECO:0000259" key="3">
    <source>
        <dbReference type="Pfam" id="PF03448"/>
    </source>
</evidence>
<keyword evidence="1" id="KW-0175">Coiled coil</keyword>
<dbReference type="SUPFAM" id="SSF158791">
    <property type="entry name" value="MgtE N-terminal domain-like"/>
    <property type="match status" value="1"/>
</dbReference>
<feature type="coiled-coil region" evidence="1">
    <location>
        <begin position="93"/>
        <end position="148"/>
    </location>
</feature>
<dbReference type="AlphaFoldDB" id="A0A9W6D0F6"/>
<keyword evidence="5" id="KW-1185">Reference proteome</keyword>
<dbReference type="Proteomes" id="UP001144372">
    <property type="component" value="Unassembled WGS sequence"/>
</dbReference>
<evidence type="ECO:0000256" key="2">
    <source>
        <dbReference type="SAM" id="Phobius"/>
    </source>
</evidence>
<keyword evidence="2" id="KW-1133">Transmembrane helix</keyword>
<evidence type="ECO:0000256" key="1">
    <source>
        <dbReference type="SAM" id="Coils"/>
    </source>
</evidence>
<feature type="domain" description="Magnesium transporter MgtE intracellular" evidence="3">
    <location>
        <begin position="152"/>
        <end position="209"/>
    </location>
</feature>
<organism evidence="4 5">
    <name type="scientific">Desulforhabdus amnigena</name>
    <dbReference type="NCBI Taxonomy" id="40218"/>
    <lineage>
        <taxon>Bacteria</taxon>
        <taxon>Pseudomonadati</taxon>
        <taxon>Thermodesulfobacteriota</taxon>
        <taxon>Syntrophobacteria</taxon>
        <taxon>Syntrophobacterales</taxon>
        <taxon>Syntrophobacteraceae</taxon>
        <taxon>Desulforhabdus</taxon>
    </lineage>
</organism>
<dbReference type="InterPro" id="IPR038076">
    <property type="entry name" value="MgtE_N_sf"/>
</dbReference>
<proteinExistence type="predicted"/>
<dbReference type="Pfam" id="PF03448">
    <property type="entry name" value="MgtE_N"/>
    <property type="match status" value="1"/>
</dbReference>
<dbReference type="RefSeq" id="WP_281792669.1">
    <property type="nucleotide sequence ID" value="NZ_BSDR01000001.1"/>
</dbReference>
<dbReference type="Gene3D" id="1.25.60.10">
    <property type="entry name" value="MgtE N-terminal domain-like"/>
    <property type="match status" value="1"/>
</dbReference>
<dbReference type="EMBL" id="BSDR01000001">
    <property type="protein sequence ID" value="GLI33585.1"/>
    <property type="molecule type" value="Genomic_DNA"/>
</dbReference>
<comment type="caution">
    <text evidence="4">The sequence shown here is derived from an EMBL/GenBank/DDBJ whole genome shotgun (WGS) entry which is preliminary data.</text>
</comment>
<keyword evidence="2" id="KW-0472">Membrane</keyword>
<evidence type="ECO:0000313" key="5">
    <source>
        <dbReference type="Proteomes" id="UP001144372"/>
    </source>
</evidence>
<sequence length="211" mass="24330">MKKIKNEKTDSKPHKKKEKGWWGNIFWILLGVVSLKLALTFGFFCNEKEWDRKWLSAPDVLAEEQKNKMAQSSSQNKSTSVATVSPAEKISYLDQKEADLKRKEKEIQQRQEYLQQMERDIEKKLQELTAIQKEIQNFRSEKEANQNAKIRSLAKIYETMKTKEAAKLLENLDEQLVVNVISVMNTDAAANILANMDTKKAAKISQVLSTH</sequence>
<dbReference type="InterPro" id="IPR006668">
    <property type="entry name" value="Mg_transptr_MgtE_intracell_dom"/>
</dbReference>
<feature type="transmembrane region" description="Helical" evidence="2">
    <location>
        <begin position="21"/>
        <end position="44"/>
    </location>
</feature>
<name>A0A9W6D0F6_9BACT</name>